<keyword evidence="7 11" id="KW-0472">Membrane</keyword>
<evidence type="ECO:0000259" key="12">
    <source>
        <dbReference type="PROSITE" id="PS01179"/>
    </source>
</evidence>
<dbReference type="PANTHER" id="PTHR47464">
    <property type="entry name" value="MACOILIN"/>
    <property type="match status" value="1"/>
</dbReference>
<keyword evidence="5" id="KW-0256">Endoplasmic reticulum</keyword>
<dbReference type="InterPro" id="IPR019130">
    <property type="entry name" value="Macoilin"/>
</dbReference>
<keyword evidence="14" id="KW-1185">Reference proteome</keyword>
<feature type="coiled-coil region" evidence="9">
    <location>
        <begin position="381"/>
        <end position="549"/>
    </location>
</feature>
<evidence type="ECO:0000313" key="14">
    <source>
        <dbReference type="Proteomes" id="UP001558613"/>
    </source>
</evidence>
<comment type="caution">
    <text evidence="13">The sequence shown here is derived from an EMBL/GenBank/DDBJ whole genome shotgun (WGS) entry which is preliminary data.</text>
</comment>
<dbReference type="PANTHER" id="PTHR47464:SF3">
    <property type="entry name" value="MACOILIN-2 ISOFORM X1"/>
    <property type="match status" value="1"/>
</dbReference>
<feature type="region of interest" description="Disordered" evidence="10">
    <location>
        <begin position="930"/>
        <end position="949"/>
    </location>
</feature>
<evidence type="ECO:0000256" key="1">
    <source>
        <dbReference type="ARBA" id="ARBA00004232"/>
    </source>
</evidence>
<reference evidence="13 14" key="1">
    <citation type="submission" date="2023-09" db="EMBL/GenBank/DDBJ databases">
        <authorList>
            <person name="Wang M."/>
        </authorList>
    </citation>
    <scope>NUCLEOTIDE SEQUENCE [LARGE SCALE GENOMIC DNA]</scope>
    <source>
        <strain evidence="13">GT-2023</strain>
        <tissue evidence="13">Liver</tissue>
    </source>
</reference>
<evidence type="ECO:0000256" key="11">
    <source>
        <dbReference type="SAM" id="Phobius"/>
    </source>
</evidence>
<evidence type="ECO:0000256" key="3">
    <source>
        <dbReference type="ARBA" id="ARBA00008298"/>
    </source>
</evidence>
<dbReference type="InterPro" id="IPR011993">
    <property type="entry name" value="PH-like_dom_sf"/>
</dbReference>
<feature type="transmembrane region" description="Helical" evidence="11">
    <location>
        <begin position="29"/>
        <end position="52"/>
    </location>
</feature>
<evidence type="ECO:0000256" key="7">
    <source>
        <dbReference type="ARBA" id="ARBA00023136"/>
    </source>
</evidence>
<dbReference type="Pfam" id="PF00640">
    <property type="entry name" value="PID"/>
    <property type="match status" value="1"/>
</dbReference>
<feature type="region of interest" description="Disordered" evidence="10">
    <location>
        <begin position="891"/>
        <end position="913"/>
    </location>
</feature>
<feature type="region of interest" description="Disordered" evidence="10">
    <location>
        <begin position="982"/>
        <end position="1003"/>
    </location>
</feature>
<evidence type="ECO:0000256" key="2">
    <source>
        <dbReference type="ARBA" id="ARBA00004269"/>
    </source>
</evidence>
<evidence type="ECO:0000256" key="6">
    <source>
        <dbReference type="ARBA" id="ARBA00022989"/>
    </source>
</evidence>
<feature type="compositionally biased region" description="Low complexity" evidence="10">
    <location>
        <begin position="332"/>
        <end position="346"/>
    </location>
</feature>
<dbReference type="Gene3D" id="2.30.29.30">
    <property type="entry name" value="Pleckstrin-homology domain (PH domain)/Phosphotyrosine-binding domain (PTB)"/>
    <property type="match status" value="1"/>
</dbReference>
<accession>A0ABR3LSD3</accession>
<comment type="similarity">
    <text evidence="3">Belongs to the macoilin family.</text>
</comment>
<dbReference type="PROSITE" id="PS01179">
    <property type="entry name" value="PID"/>
    <property type="match status" value="1"/>
</dbReference>
<feature type="compositionally biased region" description="Polar residues" evidence="10">
    <location>
        <begin position="939"/>
        <end position="949"/>
    </location>
</feature>
<feature type="compositionally biased region" description="Basic and acidic residues" evidence="10">
    <location>
        <begin position="210"/>
        <end position="219"/>
    </location>
</feature>
<name>A0ABR3LSD3_9TELE</name>
<feature type="domain" description="PID" evidence="12">
    <location>
        <begin position="754"/>
        <end position="879"/>
    </location>
</feature>
<evidence type="ECO:0000256" key="9">
    <source>
        <dbReference type="SAM" id="Coils"/>
    </source>
</evidence>
<dbReference type="CDD" id="cd13159">
    <property type="entry name" value="PTB_LDLRAP-mammal-like"/>
    <property type="match status" value="1"/>
</dbReference>
<evidence type="ECO:0000256" key="4">
    <source>
        <dbReference type="ARBA" id="ARBA00022692"/>
    </source>
</evidence>
<feature type="transmembrane region" description="Helical" evidence="11">
    <location>
        <begin position="72"/>
        <end position="95"/>
    </location>
</feature>
<feature type="region of interest" description="Disordered" evidence="10">
    <location>
        <begin position="313"/>
        <end position="360"/>
    </location>
</feature>
<protein>
    <recommendedName>
        <fullName evidence="12">PID domain-containing protein</fullName>
    </recommendedName>
</protein>
<keyword evidence="8" id="KW-0539">Nucleus</keyword>
<feature type="coiled-coil region" evidence="9">
    <location>
        <begin position="584"/>
        <end position="618"/>
    </location>
</feature>
<dbReference type="EMBL" id="JAYMGO010000019">
    <property type="protein sequence ID" value="KAL1255812.1"/>
    <property type="molecule type" value="Genomic_DNA"/>
</dbReference>
<dbReference type="SMART" id="SM00462">
    <property type="entry name" value="PTB"/>
    <property type="match status" value="1"/>
</dbReference>
<dbReference type="Proteomes" id="UP001558613">
    <property type="component" value="Unassembled WGS sequence"/>
</dbReference>
<feature type="region of interest" description="Disordered" evidence="10">
    <location>
        <begin position="206"/>
        <end position="226"/>
    </location>
</feature>
<evidence type="ECO:0000256" key="5">
    <source>
        <dbReference type="ARBA" id="ARBA00022824"/>
    </source>
</evidence>
<keyword evidence="6 11" id="KW-1133">Transmembrane helix</keyword>
<gene>
    <name evidence="13" type="ORF">QQF64_013873</name>
</gene>
<evidence type="ECO:0000256" key="8">
    <source>
        <dbReference type="ARBA" id="ARBA00023242"/>
    </source>
</evidence>
<keyword evidence="9" id="KW-0175">Coiled coil</keyword>
<feature type="transmembrane region" description="Helical" evidence="11">
    <location>
        <begin position="116"/>
        <end position="134"/>
    </location>
</feature>
<dbReference type="InterPro" id="IPR006020">
    <property type="entry name" value="PTB/PI_dom"/>
</dbReference>
<feature type="compositionally biased region" description="Polar residues" evidence="10">
    <location>
        <begin position="898"/>
        <end position="913"/>
    </location>
</feature>
<evidence type="ECO:0000256" key="10">
    <source>
        <dbReference type="SAM" id="MobiDB-lite"/>
    </source>
</evidence>
<comment type="subcellular location">
    <subcellularLocation>
        <location evidence="1">Nucleus membrane</location>
        <topology evidence="1">Multi-pass membrane protein</topology>
    </subcellularLocation>
    <subcellularLocation>
        <location evidence="2">Rough endoplasmic reticulum membrane</location>
        <topology evidence="2">Multi-pass membrane protein</topology>
    </subcellularLocation>
</comment>
<organism evidence="13 14">
    <name type="scientific">Cirrhinus molitorella</name>
    <name type="common">mud carp</name>
    <dbReference type="NCBI Taxonomy" id="172907"/>
    <lineage>
        <taxon>Eukaryota</taxon>
        <taxon>Metazoa</taxon>
        <taxon>Chordata</taxon>
        <taxon>Craniata</taxon>
        <taxon>Vertebrata</taxon>
        <taxon>Euteleostomi</taxon>
        <taxon>Actinopterygii</taxon>
        <taxon>Neopterygii</taxon>
        <taxon>Teleostei</taxon>
        <taxon>Ostariophysi</taxon>
        <taxon>Cypriniformes</taxon>
        <taxon>Cyprinidae</taxon>
        <taxon>Labeoninae</taxon>
        <taxon>Labeonini</taxon>
        <taxon>Cirrhinus</taxon>
    </lineage>
</organism>
<sequence>MKRRNADCSKLRRPLKRNRITEGIHSSTFLYLKFLVVWALVLLADFVLEFRFEYLWPFWLFIRSVYDSFRYQGLAFSVFFVCVAFTSDIICLLFIPKQWLFFAASTYVWVQYVWHTERGVCLPTVSLWILFVYIEAAIRFKDLKHFHVDLCRPFAAHCIGYPVVTLGFGFKSYVSYKMRLRKQKEVQKENEFYMQLLQQALPPEQQMLQRQERETEEATSKGMSEADSVLVAQNGTATTKKLPISLPELEYKEKGKDKKQQQQHSIGINNNILQTVDAKLQDIEYMENHLNTKRLNNELGSSVENLFLKEEVGSGGGGSATSKHYKNSSPHSHNSTNGSVPSSSSSRSEKKQKCAGKNLAPHRDLMENCIPNNQLSKPDALVRLEQDIKKLKADLQASRQVEQDLRSQISSLSSAERSMRSELGQLRQENELLQNKLHNAVQAKQKDKQTIVQLEKRLKAEQEARAAVEKQLAEEKKRKKMEEATAARAVALAAASRGECTDSLRSRIRELESECKKLTHDMKLKEEQIRELELKAQELRKYKENEKDTEVLMSALSAMQDKTQHLENSLSAETRIKLDLFSALGDAKRQLEIAQGQILQKEQEIKELKQKIAEVMAVMPSITYSAETNNMTPVTPHYSSKFMDTSPSSLDPNASVYQPLKKEKPYRRRGDSSIPTDVGIDTATTKLRVRRRSSWPTAAPEDASSLQNPVMDVLKSARRAFIRSPSLSKQSWSSGKHRKLPENWTDTRETLLEGMTFNLRHLGMTLVDQPKGEELSAAAVKRIVATAKASGKKLPKVALKVSPQGIVLCDSVSNQLIENISIYRISYCTADKMHDKVFAFIAQNQQNETLECHAFLCAKRKVAQAVTLTVAQAFRVAFEFWEVAKEERENRVKWDSAGETSNSSQSERSVSLNSLKEGAVATENLLDIDDHSSAVENVDNPTEPNNNTTLWEMDDGLEEAFSRLAESRTNPQVLDIGVMPQDWNSETDWDKTNGNTPNASEHR</sequence>
<proteinExistence type="inferred from homology"/>
<evidence type="ECO:0000313" key="13">
    <source>
        <dbReference type="EMBL" id="KAL1255812.1"/>
    </source>
</evidence>
<dbReference type="SUPFAM" id="SSF50729">
    <property type="entry name" value="PH domain-like"/>
    <property type="match status" value="1"/>
</dbReference>
<dbReference type="Pfam" id="PF09726">
    <property type="entry name" value="Macoilin"/>
    <property type="match status" value="1"/>
</dbReference>
<keyword evidence="4 11" id="KW-0812">Transmembrane</keyword>